<organism evidence="2 3">
    <name type="scientific">Colocasia esculenta</name>
    <name type="common">Wild taro</name>
    <name type="synonym">Arum esculentum</name>
    <dbReference type="NCBI Taxonomy" id="4460"/>
    <lineage>
        <taxon>Eukaryota</taxon>
        <taxon>Viridiplantae</taxon>
        <taxon>Streptophyta</taxon>
        <taxon>Embryophyta</taxon>
        <taxon>Tracheophyta</taxon>
        <taxon>Spermatophyta</taxon>
        <taxon>Magnoliopsida</taxon>
        <taxon>Liliopsida</taxon>
        <taxon>Araceae</taxon>
        <taxon>Aroideae</taxon>
        <taxon>Colocasieae</taxon>
        <taxon>Colocasia</taxon>
    </lineage>
</organism>
<sequence length="731" mass="80841">MNNAQEKGKAGEVRDVPLLADTPYQRQMRQRVIKNLNHVIERLDAQGEILCSLQSDVNSIFMSQASTSKKLSQVKNIVRWFNKELGSMKTMLSEILKAVGAQAPPPPPADQRSEEGVPRPSGLDEQEAGPSGPAAANLPVKVSGSGPSGTNEQPSGPSGQAEVSGPSGPLESESVQLIAEEAEAVAPETPTPSSTQTPVPSSPPSSSTAPPAPQTFKKPQPRTISSPTHFPSQSTSSPASSTPIFPPPPIFEVPPVSSSAGASSSSAPSSSGTSDIPPTTSHSLLHPSPPPSFITIIPEGAQHESPYLGKIKDEFEEVILRSVLKVGDHIPRADSSSSAPKKRKISSTSSLSSEPLHPPLWFSLTVDNKNKPLYREYLQKVVFATLVNLPFLNLSDHLNVILPYTPLTKSEKSKIFSIAHSKTEEQWARGHRELYKKIVLAKSARFPPRDHSLTLSEWFQIHHKHCWAPFIQKEIKMARHFQLFNNYRYVHRLPEVQFSQFKQAIDALGSADAHSEAIQVDFATLQVPEEILLPPIHSLVMDSSIGSIIFERFSRVMGRIKVQKGFQVAFHIFLFREYHQGHVSTEVLAPILSECERLTPSDWARFYPLSTQQLSVLNECQAREGHPPVSEATFLDMNLIHLVQDPFQIWVERYKVYVSLCQELKAKQNFYPILVDQFLARASFGSISFKRISLDRDVYANFLDEQLSLHLKRMAPSMGPKYTLAPGVLRQ</sequence>
<evidence type="ECO:0000256" key="1">
    <source>
        <dbReference type="SAM" id="MobiDB-lite"/>
    </source>
</evidence>
<comment type="caution">
    <text evidence="2">The sequence shown here is derived from an EMBL/GenBank/DDBJ whole genome shotgun (WGS) entry which is preliminary data.</text>
</comment>
<evidence type="ECO:0000313" key="3">
    <source>
        <dbReference type="Proteomes" id="UP000652761"/>
    </source>
</evidence>
<protein>
    <submittedName>
        <fullName evidence="2">Uncharacterized protein</fullName>
    </submittedName>
</protein>
<reference evidence="2" key="1">
    <citation type="submission" date="2017-07" db="EMBL/GenBank/DDBJ databases">
        <title>Taro Niue Genome Assembly and Annotation.</title>
        <authorList>
            <person name="Atibalentja N."/>
            <person name="Keating K."/>
            <person name="Fields C.J."/>
        </authorList>
    </citation>
    <scope>NUCLEOTIDE SEQUENCE</scope>
    <source>
        <strain evidence="2">Niue_2</strain>
        <tissue evidence="2">Leaf</tissue>
    </source>
</reference>
<gene>
    <name evidence="2" type="ORF">Taro_027380</name>
</gene>
<feature type="compositionally biased region" description="Low complexity" evidence="1">
    <location>
        <begin position="184"/>
        <end position="209"/>
    </location>
</feature>
<proteinExistence type="predicted"/>
<keyword evidence="3" id="KW-1185">Reference proteome</keyword>
<feature type="compositionally biased region" description="Polar residues" evidence="1">
    <location>
        <begin position="148"/>
        <end position="158"/>
    </location>
</feature>
<dbReference type="AlphaFoldDB" id="A0A843VU57"/>
<evidence type="ECO:0000313" key="2">
    <source>
        <dbReference type="EMBL" id="MQL94719.1"/>
    </source>
</evidence>
<name>A0A843VU57_COLES</name>
<accession>A0A843VU57</accession>
<dbReference type="EMBL" id="NMUH01001708">
    <property type="protein sequence ID" value="MQL94719.1"/>
    <property type="molecule type" value="Genomic_DNA"/>
</dbReference>
<feature type="compositionally biased region" description="Low complexity" evidence="1">
    <location>
        <begin position="253"/>
        <end position="286"/>
    </location>
</feature>
<dbReference type="Proteomes" id="UP000652761">
    <property type="component" value="Unassembled WGS sequence"/>
</dbReference>
<feature type="region of interest" description="Disordered" evidence="1">
    <location>
        <begin position="100"/>
        <end position="171"/>
    </location>
</feature>
<feature type="non-terminal residue" evidence="2">
    <location>
        <position position="1"/>
    </location>
</feature>
<feature type="region of interest" description="Disordered" evidence="1">
    <location>
        <begin position="184"/>
        <end position="297"/>
    </location>
</feature>
<feature type="compositionally biased region" description="Low complexity" evidence="1">
    <location>
        <begin position="231"/>
        <end position="243"/>
    </location>
</feature>
<feature type="region of interest" description="Disordered" evidence="1">
    <location>
        <begin position="330"/>
        <end position="354"/>
    </location>
</feature>